<organism evidence="2 3">
    <name type="scientific">Streptomyces subrutilus</name>
    <dbReference type="NCBI Taxonomy" id="36818"/>
    <lineage>
        <taxon>Bacteria</taxon>
        <taxon>Bacillati</taxon>
        <taxon>Actinomycetota</taxon>
        <taxon>Actinomycetes</taxon>
        <taxon>Kitasatosporales</taxon>
        <taxon>Streptomycetaceae</taxon>
        <taxon>Streptomyces</taxon>
    </lineage>
</organism>
<reference evidence="2 3" key="1">
    <citation type="submission" date="2017-09" db="EMBL/GenBank/DDBJ databases">
        <authorList>
            <person name="Lee N."/>
            <person name="Cho B.-K."/>
        </authorList>
    </citation>
    <scope>NUCLEOTIDE SEQUENCE [LARGE SCALE GENOMIC DNA]</scope>
    <source>
        <strain evidence="2 3">ATCC 27467</strain>
    </source>
</reference>
<dbReference type="InterPro" id="IPR029063">
    <property type="entry name" value="SAM-dependent_MTases_sf"/>
</dbReference>
<dbReference type="Proteomes" id="UP000326831">
    <property type="component" value="Chromosome"/>
</dbReference>
<accession>A0A5P2V0I9</accession>
<dbReference type="GO" id="GO:0032259">
    <property type="term" value="P:methylation"/>
    <property type="evidence" value="ECO:0007669"/>
    <property type="project" value="UniProtKB-KW"/>
</dbReference>
<dbReference type="CDD" id="cd02440">
    <property type="entry name" value="AdoMet_MTases"/>
    <property type="match status" value="1"/>
</dbReference>
<dbReference type="GO" id="GO:0008168">
    <property type="term" value="F:methyltransferase activity"/>
    <property type="evidence" value="ECO:0007669"/>
    <property type="project" value="UniProtKB-KW"/>
</dbReference>
<keyword evidence="2" id="KW-0808">Transferase</keyword>
<feature type="compositionally biased region" description="Low complexity" evidence="1">
    <location>
        <begin position="16"/>
        <end position="26"/>
    </location>
</feature>
<dbReference type="SUPFAM" id="SSF53335">
    <property type="entry name" value="S-adenosyl-L-methionine-dependent methyltransferases"/>
    <property type="match status" value="1"/>
</dbReference>
<sequence>MVRARGRRRLLGAGAGRAASGAAAGRAHVRTAHRGGAAAAAGGGRAGRARPAGAVRRGHAGRRGPGGGAGARDPVRGPVPRPVRGAPVTAARLAGPSPRAWQADPYADALRAGRGPLFLRRGDGWLLPLEVERWCADADPADGTVLARCTGPVLDVGCGPGRLVAALARLGHPALGVDVTPAAVERTVGAGGSALCRSVFDPLPREGGWGTVLLIDGNIGIGGDPARLLRRAARLAAPGGSLLVEVAGADVDERVEVHVDDGRGGHGAPFWWSRLGADALRTAAQDTGWAPYTAWRSAGRHFVHLRRRPQARDGGLRASGRNTLRNPDAQGAGPR</sequence>
<gene>
    <name evidence="2" type="ORF">CP968_31660</name>
</gene>
<keyword evidence="3" id="KW-1185">Reference proteome</keyword>
<name>A0A5P2V0I9_9ACTN</name>
<dbReference type="PROSITE" id="PS51318">
    <property type="entry name" value="TAT"/>
    <property type="match status" value="1"/>
</dbReference>
<feature type="region of interest" description="Disordered" evidence="1">
    <location>
        <begin position="1"/>
        <end position="98"/>
    </location>
</feature>
<proteinExistence type="predicted"/>
<evidence type="ECO:0000313" key="2">
    <source>
        <dbReference type="EMBL" id="QEU83291.1"/>
    </source>
</evidence>
<dbReference type="InterPro" id="IPR006311">
    <property type="entry name" value="TAT_signal"/>
</dbReference>
<dbReference type="EMBL" id="CP023701">
    <property type="protein sequence ID" value="QEU83291.1"/>
    <property type="molecule type" value="Genomic_DNA"/>
</dbReference>
<dbReference type="OrthoDB" id="4484556at2"/>
<protein>
    <submittedName>
        <fullName evidence="2">Class I SAM-dependent methyltransferase</fullName>
    </submittedName>
</protein>
<feature type="compositionally biased region" description="Low complexity" evidence="1">
    <location>
        <begin position="76"/>
        <end position="92"/>
    </location>
</feature>
<evidence type="ECO:0000256" key="1">
    <source>
        <dbReference type="SAM" id="MobiDB-lite"/>
    </source>
</evidence>
<keyword evidence="2" id="KW-0489">Methyltransferase</keyword>
<dbReference type="AlphaFoldDB" id="A0A5P2V0I9"/>
<dbReference type="KEGG" id="ssub:CP968_31660"/>
<evidence type="ECO:0000313" key="3">
    <source>
        <dbReference type="Proteomes" id="UP000326831"/>
    </source>
</evidence>
<feature type="region of interest" description="Disordered" evidence="1">
    <location>
        <begin position="306"/>
        <end position="335"/>
    </location>
</feature>
<feature type="compositionally biased region" description="Basic residues" evidence="1">
    <location>
        <begin position="1"/>
        <end position="10"/>
    </location>
</feature>
<dbReference type="Pfam" id="PF13489">
    <property type="entry name" value="Methyltransf_23"/>
    <property type="match status" value="1"/>
</dbReference>
<dbReference type="Gene3D" id="3.40.50.150">
    <property type="entry name" value="Vaccinia Virus protein VP39"/>
    <property type="match status" value="1"/>
</dbReference>